<feature type="domain" description="Sigma-54 factor interaction" evidence="9">
    <location>
        <begin position="276"/>
        <end position="506"/>
    </location>
</feature>
<evidence type="ECO:0000256" key="2">
    <source>
        <dbReference type="ARBA" id="ARBA00022840"/>
    </source>
</evidence>
<dbReference type="PROSITE" id="PS00676">
    <property type="entry name" value="SIGMA54_INTERACT_2"/>
    <property type="match status" value="1"/>
</dbReference>
<feature type="coiled-coil region" evidence="7">
    <location>
        <begin position="110"/>
        <end position="137"/>
    </location>
</feature>
<dbReference type="SUPFAM" id="SSF55785">
    <property type="entry name" value="PYP-like sensor domain (PAS domain)"/>
    <property type="match status" value="1"/>
</dbReference>
<protein>
    <submittedName>
        <fullName evidence="12">Response regulator of zinc sigma-54-dependent two-component system</fullName>
    </submittedName>
</protein>
<dbReference type="PROSITE" id="PS50045">
    <property type="entry name" value="SIGMA54_INTERACT_4"/>
    <property type="match status" value="1"/>
</dbReference>
<dbReference type="InterPro" id="IPR046342">
    <property type="entry name" value="CBS_dom_sf"/>
</dbReference>
<dbReference type="PROSITE" id="PS51371">
    <property type="entry name" value="CBS"/>
    <property type="match status" value="1"/>
</dbReference>
<dbReference type="CDD" id="cd00009">
    <property type="entry name" value="AAA"/>
    <property type="match status" value="1"/>
</dbReference>
<dbReference type="NCBIfam" id="TIGR00229">
    <property type="entry name" value="sensory_box"/>
    <property type="match status" value="1"/>
</dbReference>
<feature type="compositionally biased region" description="Basic and acidic residues" evidence="8">
    <location>
        <begin position="251"/>
        <end position="262"/>
    </location>
</feature>
<evidence type="ECO:0000256" key="7">
    <source>
        <dbReference type="SAM" id="Coils"/>
    </source>
</evidence>
<comment type="caution">
    <text evidence="12">The sequence shown here is derived from an EMBL/GenBank/DDBJ whole genome shotgun (WGS) entry which is preliminary data.</text>
</comment>
<dbReference type="PROSITE" id="PS00675">
    <property type="entry name" value="SIGMA54_INTERACT_1"/>
    <property type="match status" value="1"/>
</dbReference>
<dbReference type="PROSITE" id="PS00688">
    <property type="entry name" value="SIGMA54_INTERACT_3"/>
    <property type="match status" value="1"/>
</dbReference>
<dbReference type="SUPFAM" id="SSF46689">
    <property type="entry name" value="Homeodomain-like"/>
    <property type="match status" value="1"/>
</dbReference>
<dbReference type="InterPro" id="IPR058031">
    <property type="entry name" value="AAA_lid_NorR"/>
</dbReference>
<evidence type="ECO:0000256" key="4">
    <source>
        <dbReference type="ARBA" id="ARBA00023125"/>
    </source>
</evidence>
<evidence type="ECO:0000259" key="9">
    <source>
        <dbReference type="PROSITE" id="PS50045"/>
    </source>
</evidence>
<keyword evidence="5" id="KW-0804">Transcription</keyword>
<proteinExistence type="predicted"/>
<dbReference type="PANTHER" id="PTHR32071">
    <property type="entry name" value="TRANSCRIPTIONAL REGULATORY PROTEIN"/>
    <property type="match status" value="1"/>
</dbReference>
<organism evidence="12 13">
    <name type="scientific">Geobacillus proteiniphilus</name>
    <dbReference type="NCBI Taxonomy" id="860353"/>
    <lineage>
        <taxon>Bacteria</taxon>
        <taxon>Bacillati</taxon>
        <taxon>Bacillota</taxon>
        <taxon>Bacilli</taxon>
        <taxon>Bacillales</taxon>
        <taxon>Anoxybacillaceae</taxon>
        <taxon>Geobacillus</taxon>
    </lineage>
</organism>
<dbReference type="Pfam" id="PF00989">
    <property type="entry name" value="PAS"/>
    <property type="match status" value="1"/>
</dbReference>
<dbReference type="InterPro" id="IPR035965">
    <property type="entry name" value="PAS-like_dom_sf"/>
</dbReference>
<dbReference type="Gene3D" id="3.30.450.20">
    <property type="entry name" value="PAS domain"/>
    <property type="match status" value="1"/>
</dbReference>
<dbReference type="AlphaFoldDB" id="A0A1Q5T1X9"/>
<dbReference type="InterPro" id="IPR025662">
    <property type="entry name" value="Sigma_54_int_dom_ATP-bd_1"/>
</dbReference>
<dbReference type="InterPro" id="IPR002197">
    <property type="entry name" value="HTH_Fis"/>
</dbReference>
<keyword evidence="1" id="KW-0547">Nucleotide-binding</keyword>
<keyword evidence="7" id="KW-0175">Coiled coil</keyword>
<dbReference type="GO" id="GO:0043565">
    <property type="term" value="F:sequence-specific DNA binding"/>
    <property type="evidence" value="ECO:0007669"/>
    <property type="project" value="InterPro"/>
</dbReference>
<feature type="domain" description="PAS" evidence="10">
    <location>
        <begin position="130"/>
        <end position="181"/>
    </location>
</feature>
<evidence type="ECO:0000256" key="1">
    <source>
        <dbReference type="ARBA" id="ARBA00022741"/>
    </source>
</evidence>
<gene>
    <name evidence="12" type="ORF">BRO54_1569</name>
</gene>
<evidence type="ECO:0000256" key="5">
    <source>
        <dbReference type="ARBA" id="ARBA00023163"/>
    </source>
</evidence>
<feature type="region of interest" description="Disordered" evidence="8">
    <location>
        <begin position="251"/>
        <end position="272"/>
    </location>
</feature>
<evidence type="ECO:0000256" key="8">
    <source>
        <dbReference type="SAM" id="MobiDB-lite"/>
    </source>
</evidence>
<dbReference type="InterPro" id="IPR002078">
    <property type="entry name" value="Sigma_54_int"/>
</dbReference>
<reference evidence="13" key="2">
    <citation type="submission" date="2017-01" db="EMBL/GenBank/DDBJ databases">
        <title>Genome sequencing and annotation of Geobacillus sp. 1017, a Hydrocarbon-Oxidizing Thermophilic Bacterium Isolated from a Heavy Oil Reservoir (China).</title>
        <authorList>
            <person name="Kadnikov V.V."/>
            <person name="Mardanov A.V."/>
            <person name="Poltaraus A.B."/>
            <person name="Sokolova D.S."/>
            <person name="Semenova E.M."/>
            <person name="Ravin N.V."/>
            <person name="Tourova T.P."/>
            <person name="Nazina T.N."/>
        </authorList>
    </citation>
    <scope>NUCLEOTIDE SEQUENCE [LARGE SCALE GENOMIC DNA]</scope>
    <source>
        <strain evidence="13">1017</strain>
    </source>
</reference>
<dbReference type="InterPro" id="IPR009057">
    <property type="entry name" value="Homeodomain-like_sf"/>
</dbReference>
<dbReference type="Gene3D" id="3.10.580.10">
    <property type="entry name" value="CBS-domain"/>
    <property type="match status" value="1"/>
</dbReference>
<feature type="region of interest" description="Disordered" evidence="8">
    <location>
        <begin position="1"/>
        <end position="28"/>
    </location>
</feature>
<evidence type="ECO:0000259" key="11">
    <source>
        <dbReference type="PROSITE" id="PS51371"/>
    </source>
</evidence>
<keyword evidence="2" id="KW-0067">ATP-binding</keyword>
<dbReference type="Pfam" id="PF25601">
    <property type="entry name" value="AAA_lid_14"/>
    <property type="match status" value="1"/>
</dbReference>
<evidence type="ECO:0000313" key="13">
    <source>
        <dbReference type="Proteomes" id="UP000186030"/>
    </source>
</evidence>
<dbReference type="InterPro" id="IPR013767">
    <property type="entry name" value="PAS_fold"/>
</dbReference>
<evidence type="ECO:0000259" key="10">
    <source>
        <dbReference type="PROSITE" id="PS50112"/>
    </source>
</evidence>
<evidence type="ECO:0000313" key="12">
    <source>
        <dbReference type="EMBL" id="OKO94224.1"/>
    </source>
</evidence>
<accession>A0A1Q5T1X9</accession>
<dbReference type="GO" id="GO:0006355">
    <property type="term" value="P:regulation of DNA-templated transcription"/>
    <property type="evidence" value="ECO:0007669"/>
    <property type="project" value="InterPro"/>
</dbReference>
<dbReference type="PROSITE" id="PS50112">
    <property type="entry name" value="PAS"/>
    <property type="match status" value="1"/>
</dbReference>
<dbReference type="GO" id="GO:0005524">
    <property type="term" value="F:ATP binding"/>
    <property type="evidence" value="ECO:0007669"/>
    <property type="project" value="UniProtKB-KW"/>
</dbReference>
<dbReference type="InterPro" id="IPR000644">
    <property type="entry name" value="CBS_dom"/>
</dbReference>
<dbReference type="SMART" id="SM00382">
    <property type="entry name" value="AAA"/>
    <property type="match status" value="1"/>
</dbReference>
<feature type="domain" description="CBS" evidence="11">
    <location>
        <begin position="19"/>
        <end position="78"/>
    </location>
</feature>
<evidence type="ECO:0000256" key="3">
    <source>
        <dbReference type="ARBA" id="ARBA00023015"/>
    </source>
</evidence>
<feature type="compositionally biased region" description="Polar residues" evidence="8">
    <location>
        <begin position="18"/>
        <end position="28"/>
    </location>
</feature>
<dbReference type="Gene3D" id="3.40.50.300">
    <property type="entry name" value="P-loop containing nucleotide triphosphate hydrolases"/>
    <property type="match status" value="1"/>
</dbReference>
<evidence type="ECO:0000256" key="6">
    <source>
        <dbReference type="PROSITE-ProRule" id="PRU00703"/>
    </source>
</evidence>
<dbReference type="SMART" id="SM00091">
    <property type="entry name" value="PAS"/>
    <property type="match status" value="1"/>
</dbReference>
<dbReference type="InterPro" id="IPR025944">
    <property type="entry name" value="Sigma_54_int_dom_CS"/>
</dbReference>
<dbReference type="SUPFAM" id="SSF52540">
    <property type="entry name" value="P-loop containing nucleoside triphosphate hydrolases"/>
    <property type="match status" value="1"/>
</dbReference>
<keyword evidence="3" id="KW-0805">Transcription regulation</keyword>
<dbReference type="FunFam" id="3.40.50.300:FF:000006">
    <property type="entry name" value="DNA-binding transcriptional regulator NtrC"/>
    <property type="match status" value="1"/>
</dbReference>
<dbReference type="PRINTS" id="PR01590">
    <property type="entry name" value="HTHFIS"/>
</dbReference>
<dbReference type="InterPro" id="IPR003593">
    <property type="entry name" value="AAA+_ATPase"/>
</dbReference>
<sequence>MPTTNDTKRKRWRKGGMTMTSNGDTSPMVSRCQTLQEAMQLMAARGLESVNVIDEHGRTVGRCTWRMMLRAAADGLDRSMPIGEVLTAFSDKWETKQEGVCAAMPMSESDSKATNELERLRRELEETHRLAETMKTVLDAAYEGVVVVDEDGVVREINRAYCQFLGIRREEAIGKHVTEVIENTRLHICVQSGIPERGYIQKIYGQPMVVHRIPIWRDGKVIGAIGMLIFQGVSEVYEIFRRLQELSREASRKEKQETEAKPQETAASAPKGIERIIGRHPAIAAVKQMIRRAARVPSTVLITGESGTGKEVVARAIHEAGPHADGPFVSVNCAAIPESLLEAELFGYEDGAFTGAKKGGKPGKFQLAHGGTLFLDEIGDMPLAMQAKILRVLEEKKVEKVGGLSGTEVDVRIIAATNKPLEEMVRNGTFREDLFYRLNIIRIHLPPLRERKTDIPALLAYHMERMCRQFGVALKSFTKEAMEVLVHYSWPGNVRELVNVVEWLISMVEGEKVEREHLPSYLSTVQPAASSLPNGGVKMADRWKEMVYQSERERIAAALVAAGGNKAEAARRLGIHRSTLYEKLKKYGL</sequence>
<dbReference type="InterPro" id="IPR027417">
    <property type="entry name" value="P-loop_NTPase"/>
</dbReference>
<dbReference type="EMBL" id="MQMG01000016">
    <property type="protein sequence ID" value="OKO94224.1"/>
    <property type="molecule type" value="Genomic_DNA"/>
</dbReference>
<keyword evidence="4" id="KW-0238">DNA-binding</keyword>
<dbReference type="Pfam" id="PF02954">
    <property type="entry name" value="HTH_8"/>
    <property type="match status" value="1"/>
</dbReference>
<dbReference type="Pfam" id="PF00158">
    <property type="entry name" value="Sigma54_activat"/>
    <property type="match status" value="1"/>
</dbReference>
<reference evidence="12 13" key="1">
    <citation type="submission" date="2016-11" db="EMBL/GenBank/DDBJ databases">
        <authorList>
            <person name="Kadnikov V."/>
            <person name="Nazina T."/>
        </authorList>
    </citation>
    <scope>NUCLEOTIDE SEQUENCE [LARGE SCALE GENOMIC DNA]</scope>
    <source>
        <strain evidence="12 13">1017</strain>
    </source>
</reference>
<dbReference type="SUPFAM" id="SSF54631">
    <property type="entry name" value="CBS-domain pair"/>
    <property type="match status" value="1"/>
</dbReference>
<keyword evidence="6" id="KW-0129">CBS domain</keyword>
<dbReference type="Gene3D" id="1.10.10.60">
    <property type="entry name" value="Homeodomain-like"/>
    <property type="match status" value="1"/>
</dbReference>
<name>A0A1Q5T1X9_9BACL</name>
<dbReference type="InterPro" id="IPR025943">
    <property type="entry name" value="Sigma_54_int_dom_ATP-bd_2"/>
</dbReference>
<dbReference type="Proteomes" id="UP000186030">
    <property type="component" value="Unassembled WGS sequence"/>
</dbReference>
<dbReference type="PANTHER" id="PTHR32071:SF57">
    <property type="entry name" value="C4-DICARBOXYLATE TRANSPORT TRANSCRIPTIONAL REGULATORY PROTEIN DCTD"/>
    <property type="match status" value="1"/>
</dbReference>
<dbReference type="InterPro" id="IPR000014">
    <property type="entry name" value="PAS"/>
</dbReference>
<dbReference type="Gene3D" id="1.10.8.60">
    <property type="match status" value="1"/>
</dbReference>